<dbReference type="Pfam" id="PF03717">
    <property type="entry name" value="PBP_dimer"/>
    <property type="match status" value="1"/>
</dbReference>
<dbReference type="EMBL" id="AJWZ01007343">
    <property type="protein sequence ID" value="EKC57165.1"/>
    <property type="molecule type" value="Genomic_DNA"/>
</dbReference>
<evidence type="ECO:0000256" key="2">
    <source>
        <dbReference type="ARBA" id="ARBA00023136"/>
    </source>
</evidence>
<dbReference type="Gene3D" id="3.30.70.2110">
    <property type="match status" value="1"/>
</dbReference>
<dbReference type="InterPro" id="IPR036138">
    <property type="entry name" value="PBP_dimer_sf"/>
</dbReference>
<reference evidence="4" key="1">
    <citation type="journal article" date="2013" name="Environ. Microbiol.">
        <title>Microbiota from the distal guts of lean and obese adolescents exhibit partial functional redundancy besides clear differences in community structure.</title>
        <authorList>
            <person name="Ferrer M."/>
            <person name="Ruiz A."/>
            <person name="Lanza F."/>
            <person name="Haange S.B."/>
            <person name="Oberbach A."/>
            <person name="Till H."/>
            <person name="Bargiela R."/>
            <person name="Campoy C."/>
            <person name="Segura M.T."/>
            <person name="Richter M."/>
            <person name="von Bergen M."/>
            <person name="Seifert J."/>
            <person name="Suarez A."/>
        </authorList>
    </citation>
    <scope>NUCLEOTIDE SEQUENCE</scope>
</reference>
<dbReference type="Pfam" id="PF03793">
    <property type="entry name" value="PASTA"/>
    <property type="match status" value="2"/>
</dbReference>
<dbReference type="GO" id="GO:0071555">
    <property type="term" value="P:cell wall organization"/>
    <property type="evidence" value="ECO:0007669"/>
    <property type="project" value="TreeGrafter"/>
</dbReference>
<dbReference type="Gene3D" id="3.30.10.20">
    <property type="match status" value="1"/>
</dbReference>
<organism evidence="4">
    <name type="scientific">human gut metagenome</name>
    <dbReference type="NCBI Taxonomy" id="408170"/>
    <lineage>
        <taxon>unclassified sequences</taxon>
        <taxon>metagenomes</taxon>
        <taxon>organismal metagenomes</taxon>
    </lineage>
</organism>
<dbReference type="SUPFAM" id="SSF54184">
    <property type="entry name" value="Penicillin-binding protein 2x (pbp-2x), c-terminal domain"/>
    <property type="match status" value="2"/>
</dbReference>
<dbReference type="AlphaFoldDB" id="K1STG9"/>
<keyword evidence="2" id="KW-0472">Membrane</keyword>
<protein>
    <submittedName>
        <fullName evidence="4">Penicillin-binding protein 2B</fullName>
    </submittedName>
</protein>
<dbReference type="InterPro" id="IPR005543">
    <property type="entry name" value="PASTA_dom"/>
</dbReference>
<dbReference type="Gene3D" id="2.20.70.70">
    <property type="match status" value="1"/>
</dbReference>
<evidence type="ECO:0000313" key="4">
    <source>
        <dbReference type="EMBL" id="EKC57165.1"/>
    </source>
</evidence>
<proteinExistence type="predicted"/>
<accession>K1STG9</accession>
<dbReference type="PANTHER" id="PTHR30627">
    <property type="entry name" value="PEPTIDOGLYCAN D,D-TRANSPEPTIDASE"/>
    <property type="match status" value="1"/>
</dbReference>
<dbReference type="CDD" id="cd06576">
    <property type="entry name" value="PASTA_Pbp2x-like_1"/>
    <property type="match status" value="1"/>
</dbReference>
<feature type="domain" description="PASTA" evidence="3">
    <location>
        <begin position="629"/>
        <end position="688"/>
    </location>
</feature>
<comment type="subcellular location">
    <subcellularLocation>
        <location evidence="1">Membrane</location>
    </subcellularLocation>
</comment>
<dbReference type="GO" id="GO:0005886">
    <property type="term" value="C:plasma membrane"/>
    <property type="evidence" value="ECO:0007669"/>
    <property type="project" value="TreeGrafter"/>
</dbReference>
<dbReference type="GO" id="GO:0008658">
    <property type="term" value="F:penicillin binding"/>
    <property type="evidence" value="ECO:0007669"/>
    <property type="project" value="InterPro"/>
</dbReference>
<dbReference type="Gene3D" id="3.40.710.10">
    <property type="entry name" value="DD-peptidase/beta-lactamase superfamily"/>
    <property type="match status" value="1"/>
</dbReference>
<evidence type="ECO:0000256" key="1">
    <source>
        <dbReference type="ARBA" id="ARBA00004370"/>
    </source>
</evidence>
<dbReference type="InterPro" id="IPR012338">
    <property type="entry name" value="Beta-lactam/transpept-like"/>
</dbReference>
<evidence type="ECO:0000259" key="3">
    <source>
        <dbReference type="PROSITE" id="PS51178"/>
    </source>
</evidence>
<dbReference type="InterPro" id="IPR050515">
    <property type="entry name" value="Beta-lactam/transpept"/>
</dbReference>
<sequence>MILRLLQLSLSKTIDDTNLQELASKRTTRTTTLSAKRGTIYSSNNDVLAQNVTSYKLIAYLSPKRTTNKNKPQHVVDKDLTAEKLAPILGMTKEEILTYLNKENKYQTEFGSKGKGLTELEKNQIQNLNLPGLDFVESYKRYYPKGNFLSYTLGYATTEEDKDGEQVIKGKMGLELYYDNILKGEDGYVTYQKDLKGYKISGTKEIKKDAVQGKDIYLTIDSNVQFFVEQALTNAKNNYGYEWFTMVIIDAKTGKILGMSSNPNFDLNTRDNITNYLDLTISSPYEPGSTMKTFTYMAAMENGVYNGSATYKSGEYTTTDGTVIGDWNRNGWGYITYDRGYALSSNVGVINLLKNFMNSAMLRQYYRKLGFGKKTGITLPNESTGQISFKYETEVFNAGFGQGITTTPLQNVQAMTPLTNDGMLLKPYVVEKIVDPDTKEVVYKGKRTEKERVASTQTVQKMIQLMDDTVNGIGNTGSGFRIPSGELIGKTGTAQIAATNGRGYLNGKEDIISSFSGIYPKSNPQFIIYASVKRPAGGSQKGVSTAVKEVVSNLSKYYGTEVTETEGEKITTYKLPSLENKKLDEARQLLTANNITNQIIIGNGDKVINQYPEKNISITNKDKIFLVTNDSNITIPDVNGYSSKDATSLLNLLGIKTKLTGTGYVTAQSIAAGTTITQGMKIELTLNPKFDAGQ</sequence>
<dbReference type="PROSITE" id="PS51178">
    <property type="entry name" value="PASTA"/>
    <property type="match status" value="2"/>
</dbReference>
<dbReference type="SMART" id="SM00740">
    <property type="entry name" value="PASTA"/>
    <property type="match status" value="2"/>
</dbReference>
<gene>
    <name evidence="4" type="ORF">OBE_10669</name>
</gene>
<dbReference type="Pfam" id="PF00905">
    <property type="entry name" value="Transpeptidase"/>
    <property type="match status" value="1"/>
</dbReference>
<dbReference type="SUPFAM" id="SSF56601">
    <property type="entry name" value="beta-lactamase/transpeptidase-like"/>
    <property type="match status" value="1"/>
</dbReference>
<dbReference type="PANTHER" id="PTHR30627:SF26">
    <property type="entry name" value="PENICILLIN-BINDING PROTEIN 2B"/>
    <property type="match status" value="1"/>
</dbReference>
<feature type="domain" description="PASTA" evidence="3">
    <location>
        <begin position="569"/>
        <end position="628"/>
    </location>
</feature>
<dbReference type="InterPro" id="IPR001460">
    <property type="entry name" value="PCN-bd_Tpept"/>
</dbReference>
<dbReference type="SUPFAM" id="SSF56519">
    <property type="entry name" value="Penicillin binding protein dimerisation domain"/>
    <property type="match status" value="1"/>
</dbReference>
<dbReference type="Gene3D" id="3.90.1310.10">
    <property type="entry name" value="Penicillin-binding protein 2a (Domain 2)"/>
    <property type="match status" value="1"/>
</dbReference>
<comment type="caution">
    <text evidence="4">The sequence shown here is derived from an EMBL/GenBank/DDBJ whole genome shotgun (WGS) entry which is preliminary data.</text>
</comment>
<dbReference type="CDD" id="cd06575">
    <property type="entry name" value="PASTA_Pbp2x-like_2"/>
    <property type="match status" value="1"/>
</dbReference>
<dbReference type="InterPro" id="IPR005311">
    <property type="entry name" value="PBP_dimer"/>
</dbReference>
<name>K1STG9_9ZZZZ</name>